<keyword evidence="3" id="KW-0067">ATP-binding</keyword>
<evidence type="ECO:0000256" key="1">
    <source>
        <dbReference type="ARBA" id="ARBA00006566"/>
    </source>
</evidence>
<evidence type="ECO:0000259" key="4">
    <source>
        <dbReference type="Pfam" id="PF00288"/>
    </source>
</evidence>
<protein>
    <recommendedName>
        <fullName evidence="4">GHMP kinase N-terminal domain-containing protein</fullName>
    </recommendedName>
</protein>
<reference evidence="5 6" key="1">
    <citation type="journal article" date="2007" name="Proc. Natl. Acad. Sci. U.S.A.">
        <title>The tiny eukaryote Ostreococcus provides genomic insights into the paradox of plankton speciation.</title>
        <authorList>
            <person name="Palenik B."/>
            <person name="Grimwood J."/>
            <person name="Aerts A."/>
            <person name="Rouze P."/>
            <person name="Salamov A."/>
            <person name="Putnam N."/>
            <person name="Dupont C."/>
            <person name="Jorgensen R."/>
            <person name="Derelle E."/>
            <person name="Rombauts S."/>
            <person name="Zhou K."/>
            <person name="Otillar R."/>
            <person name="Merchant S.S."/>
            <person name="Podell S."/>
            <person name="Gaasterland T."/>
            <person name="Napoli C."/>
            <person name="Gendler K."/>
            <person name="Manuell A."/>
            <person name="Tai V."/>
            <person name="Vallon O."/>
            <person name="Piganeau G."/>
            <person name="Jancek S."/>
            <person name="Heijde M."/>
            <person name="Jabbari K."/>
            <person name="Bowler C."/>
            <person name="Lohr M."/>
            <person name="Robbens S."/>
            <person name="Werner G."/>
            <person name="Dubchak I."/>
            <person name="Pazour G.J."/>
            <person name="Ren Q."/>
            <person name="Paulsen I."/>
            <person name="Delwiche C."/>
            <person name="Schmutz J."/>
            <person name="Rokhsar D."/>
            <person name="Van de Peer Y."/>
            <person name="Moreau H."/>
            <person name="Grigoriev I.V."/>
        </authorList>
    </citation>
    <scope>NUCLEOTIDE SEQUENCE [LARGE SCALE GENOMIC DNA]</scope>
    <source>
        <strain evidence="5 6">CCE9901</strain>
    </source>
</reference>
<dbReference type="PANTHER" id="PTHR10457:SF7">
    <property type="entry name" value="GALACTOKINASE-RELATED"/>
    <property type="match status" value="1"/>
</dbReference>
<dbReference type="PRINTS" id="PR00959">
    <property type="entry name" value="MEVGALKINASE"/>
</dbReference>
<dbReference type="eggNOG" id="ENOG502QPZV">
    <property type="taxonomic scope" value="Eukaryota"/>
</dbReference>
<organism evidence="5 6">
    <name type="scientific">Ostreococcus lucimarinus (strain CCE9901)</name>
    <dbReference type="NCBI Taxonomy" id="436017"/>
    <lineage>
        <taxon>Eukaryota</taxon>
        <taxon>Viridiplantae</taxon>
        <taxon>Chlorophyta</taxon>
        <taxon>Mamiellophyceae</taxon>
        <taxon>Mamiellales</taxon>
        <taxon>Bathycoccaceae</taxon>
        <taxon>Ostreococcus</taxon>
    </lineage>
</organism>
<dbReference type="GeneID" id="5000996"/>
<evidence type="ECO:0000313" key="6">
    <source>
        <dbReference type="Proteomes" id="UP000001568"/>
    </source>
</evidence>
<dbReference type="GO" id="GO:0006012">
    <property type="term" value="P:galactose metabolic process"/>
    <property type="evidence" value="ECO:0007669"/>
    <property type="project" value="TreeGrafter"/>
</dbReference>
<dbReference type="Gene3D" id="3.30.230.10">
    <property type="match status" value="1"/>
</dbReference>
<keyword evidence="6" id="KW-1185">Reference proteome</keyword>
<dbReference type="InterPro" id="IPR020568">
    <property type="entry name" value="Ribosomal_Su5_D2-typ_SF"/>
</dbReference>
<evidence type="ECO:0000256" key="2">
    <source>
        <dbReference type="ARBA" id="ARBA00022741"/>
    </source>
</evidence>
<accession>A4RUL5</accession>
<dbReference type="Proteomes" id="UP000001568">
    <property type="component" value="Chromosome 3"/>
</dbReference>
<keyword evidence="2" id="KW-0547">Nucleotide-binding</keyword>
<evidence type="ECO:0000256" key="3">
    <source>
        <dbReference type="ARBA" id="ARBA00022840"/>
    </source>
</evidence>
<dbReference type="AlphaFoldDB" id="A4RUL5"/>
<dbReference type="InterPro" id="IPR014721">
    <property type="entry name" value="Ribsml_uS5_D2-typ_fold_subgr"/>
</dbReference>
<evidence type="ECO:0000313" key="5">
    <source>
        <dbReference type="EMBL" id="ABO94985.1"/>
    </source>
</evidence>
<name>A4RUL5_OSTLU</name>
<dbReference type="GO" id="GO:0004335">
    <property type="term" value="F:galactokinase activity"/>
    <property type="evidence" value="ECO:0007669"/>
    <property type="project" value="TreeGrafter"/>
</dbReference>
<proteinExistence type="inferred from homology"/>
<dbReference type="EMBL" id="CP000583">
    <property type="protein sequence ID" value="ABO94985.1"/>
    <property type="molecule type" value="Genomic_DNA"/>
</dbReference>
<comment type="similarity">
    <text evidence="1">Belongs to the GHMP kinase family. GalK subfamily.</text>
</comment>
<dbReference type="OrthoDB" id="188923at2759"/>
<dbReference type="OMA" id="MDQACAY"/>
<dbReference type="KEGG" id="olu:OSTLU_34345"/>
<dbReference type="Pfam" id="PF00288">
    <property type="entry name" value="GHMP_kinases_N"/>
    <property type="match status" value="1"/>
</dbReference>
<dbReference type="HOGENOM" id="CLU_791831_0_0_1"/>
<dbReference type="GO" id="GO:0005829">
    <property type="term" value="C:cytosol"/>
    <property type="evidence" value="ECO:0007669"/>
    <property type="project" value="TreeGrafter"/>
</dbReference>
<dbReference type="RefSeq" id="XP_001416692.1">
    <property type="nucleotide sequence ID" value="XM_001416655.1"/>
</dbReference>
<dbReference type="STRING" id="436017.A4RUL5"/>
<dbReference type="InterPro" id="IPR006204">
    <property type="entry name" value="GHMP_kinase_N_dom"/>
</dbReference>
<sequence>MPRVFVPGRVCLLGEHSDWAGARAARDGPGACVVVGTREGVSARCDVGEGPRFRVVGADGDAFECDVSVDDALEREASSGGYWSYVAGTALEVLRRFPRCRERGLVVETLETTLPTRKGLSSSACVCVLVARCFGVAYELDLELKDEMELAYRGEAVHTPSKCGAMDQACAYGSERVVALTFDGEDVDVRACEVDGEIHIVVCDLAASKSTVRILADLQGAFDRGDEALRSALGARNRALVAEGLDAIKRGDARALGAVYTRAQTTFDEAAIHICPSELTAPRLRETLAAVAHDVPETVFGAKGVGSQGDGAAQFVAVSEAAAKTLRQYLHDFSGGRFKVFDVVLRDEERHARTSTHK</sequence>
<dbReference type="PANTHER" id="PTHR10457">
    <property type="entry name" value="MEVALONATE KINASE/GALACTOKINASE"/>
    <property type="match status" value="1"/>
</dbReference>
<dbReference type="SUPFAM" id="SSF54211">
    <property type="entry name" value="Ribosomal protein S5 domain 2-like"/>
    <property type="match status" value="1"/>
</dbReference>
<dbReference type="Gramene" id="ABO94985">
    <property type="protein sequence ID" value="ABO94985"/>
    <property type="gene ID" value="OSTLU_34345"/>
</dbReference>
<feature type="domain" description="GHMP kinase N-terminal" evidence="4">
    <location>
        <begin position="85"/>
        <end position="173"/>
    </location>
</feature>
<dbReference type="GO" id="GO:0005524">
    <property type="term" value="F:ATP binding"/>
    <property type="evidence" value="ECO:0007669"/>
    <property type="project" value="UniProtKB-KW"/>
</dbReference>
<gene>
    <name evidence="5" type="ORF">OSTLU_34345</name>
</gene>